<keyword evidence="3" id="KW-0645">Protease</keyword>
<evidence type="ECO:0000256" key="4">
    <source>
        <dbReference type="ARBA" id="ARBA00022723"/>
    </source>
</evidence>
<sequence length="681" mass="76521">MRVVLAGAVCALALSACGQWGLVDAPLSSQPALQSGIQKQHFDPRVRPQDDFYHAINGHWLATTPIPPDKTDYGAFSQIADTTEQQLHAIIEAAARTETPAGSEKRKIGDLYASFMDEADIERKGLTPLREAFSRIDAIDNQGELVRTMAYLQQIGVDVPLAAMVSQDPKDAQRYTGFLTQSGLSLPDRDYYLLDEQPFKAIRSRFATHVQRMLTLMGAPQAAQQAQDIVTVETRLARLHWDRVKNRDPNATYNPYATRQLDTLSPAFDWPVYLQQAGFSQLDQVVIEQPSYVKGLGQLLADTPLPLWKSYLTWHVLHAYASVLPKPYADEDFAFFEHSLNGVEQPPERWKRGVSLVNSILGEVLGKAYVEQHFPPENKARLEVLVQNLISAYGQAIDELDWMSAPTRQAAKAKLAKFSYKIGYPDRWRDYSALQITPDDLIGNIQHATAFEYARDLAKLGKLIDPDEWKMTPQTVNAYYNPQRNEIVFPAAILQPPFFDMAAEDAVNYGGIGAVIGHEISHGFDDQGSQFDGDGNLRNWWSQADRLQFERRTAALAEQYSTYEPLPGHLIDGRFTLGENIADLGGVTMASRAYRLALDGKPAPVIDGLTADQRFFMGWAQVWRRKYTDQNLLNRLKTDPHSPSQYRTNGVLRNIAPFYDAFNVKPGDGMYLAPAKRIKIW</sequence>
<evidence type="ECO:0000259" key="9">
    <source>
        <dbReference type="Pfam" id="PF01431"/>
    </source>
</evidence>
<dbReference type="GO" id="GO:0016485">
    <property type="term" value="P:protein processing"/>
    <property type="evidence" value="ECO:0007669"/>
    <property type="project" value="TreeGrafter"/>
</dbReference>
<keyword evidence="4" id="KW-0479">Metal-binding</keyword>
<evidence type="ECO:0000313" key="12">
    <source>
        <dbReference type="Proteomes" id="UP000316905"/>
    </source>
</evidence>
<name>A0A562QFZ5_9PSED</name>
<dbReference type="SUPFAM" id="SSF55486">
    <property type="entry name" value="Metalloproteases ('zincins'), catalytic domain"/>
    <property type="match status" value="1"/>
</dbReference>
<comment type="cofactor">
    <cofactor evidence="1">
        <name>Zn(2+)</name>
        <dbReference type="ChEBI" id="CHEBI:29105"/>
    </cofactor>
</comment>
<dbReference type="InterPro" id="IPR024079">
    <property type="entry name" value="MetalloPept_cat_dom_sf"/>
</dbReference>
<keyword evidence="8" id="KW-0732">Signal</keyword>
<dbReference type="AlphaFoldDB" id="A0A562QFZ5"/>
<dbReference type="GO" id="GO:0004222">
    <property type="term" value="F:metalloendopeptidase activity"/>
    <property type="evidence" value="ECO:0007669"/>
    <property type="project" value="InterPro"/>
</dbReference>
<comment type="similarity">
    <text evidence="2">Belongs to the peptidase M13 family.</text>
</comment>
<feature type="domain" description="Peptidase M13 C-terminal" evidence="9">
    <location>
        <begin position="477"/>
        <end position="678"/>
    </location>
</feature>
<evidence type="ECO:0000256" key="5">
    <source>
        <dbReference type="ARBA" id="ARBA00022801"/>
    </source>
</evidence>
<dbReference type="Proteomes" id="UP000316905">
    <property type="component" value="Unassembled WGS sequence"/>
</dbReference>
<dbReference type="Gene3D" id="1.10.1380.10">
    <property type="entry name" value="Neutral endopeptidase , domain2"/>
    <property type="match status" value="1"/>
</dbReference>
<dbReference type="InterPro" id="IPR000718">
    <property type="entry name" value="Peptidase_M13"/>
</dbReference>
<organism evidence="11 12">
    <name type="scientific">Pseudomonas duriflava</name>
    <dbReference type="NCBI Taxonomy" id="459528"/>
    <lineage>
        <taxon>Bacteria</taxon>
        <taxon>Pseudomonadati</taxon>
        <taxon>Pseudomonadota</taxon>
        <taxon>Gammaproteobacteria</taxon>
        <taxon>Pseudomonadales</taxon>
        <taxon>Pseudomonadaceae</taxon>
        <taxon>Pseudomonas</taxon>
    </lineage>
</organism>
<dbReference type="Pfam" id="PF05649">
    <property type="entry name" value="Peptidase_M13_N"/>
    <property type="match status" value="1"/>
</dbReference>
<evidence type="ECO:0000256" key="8">
    <source>
        <dbReference type="SAM" id="SignalP"/>
    </source>
</evidence>
<proteinExistence type="inferred from homology"/>
<dbReference type="Gene3D" id="3.40.390.10">
    <property type="entry name" value="Collagenase (Catalytic Domain)"/>
    <property type="match status" value="1"/>
</dbReference>
<dbReference type="PANTHER" id="PTHR11733:SF167">
    <property type="entry name" value="FI17812P1-RELATED"/>
    <property type="match status" value="1"/>
</dbReference>
<evidence type="ECO:0000256" key="3">
    <source>
        <dbReference type="ARBA" id="ARBA00022670"/>
    </source>
</evidence>
<keyword evidence="5" id="KW-0378">Hydrolase</keyword>
<feature type="chain" id="PRO_5021737838" evidence="8">
    <location>
        <begin position="19"/>
        <end position="681"/>
    </location>
</feature>
<dbReference type="OrthoDB" id="9775677at2"/>
<dbReference type="PROSITE" id="PS51257">
    <property type="entry name" value="PROKAR_LIPOPROTEIN"/>
    <property type="match status" value="1"/>
</dbReference>
<dbReference type="PROSITE" id="PS51885">
    <property type="entry name" value="NEPRILYSIN"/>
    <property type="match status" value="1"/>
</dbReference>
<accession>A0A562QFZ5</accession>
<dbReference type="CDD" id="cd08662">
    <property type="entry name" value="M13"/>
    <property type="match status" value="1"/>
</dbReference>
<keyword evidence="7" id="KW-0482">Metalloprotease</keyword>
<dbReference type="Pfam" id="PF01431">
    <property type="entry name" value="Peptidase_M13"/>
    <property type="match status" value="1"/>
</dbReference>
<dbReference type="PANTHER" id="PTHR11733">
    <property type="entry name" value="ZINC METALLOPROTEASE FAMILY M13 NEPRILYSIN-RELATED"/>
    <property type="match status" value="1"/>
</dbReference>
<protein>
    <submittedName>
        <fullName evidence="11">Putative endopeptidase</fullName>
    </submittedName>
</protein>
<reference evidence="11 12" key="1">
    <citation type="journal article" date="2015" name="Stand. Genomic Sci.">
        <title>Genomic Encyclopedia of Bacterial and Archaeal Type Strains, Phase III: the genomes of soil and plant-associated and newly described type strains.</title>
        <authorList>
            <person name="Whitman W.B."/>
            <person name="Woyke T."/>
            <person name="Klenk H.P."/>
            <person name="Zhou Y."/>
            <person name="Lilburn T.G."/>
            <person name="Beck B.J."/>
            <person name="De Vos P."/>
            <person name="Vandamme P."/>
            <person name="Eisen J.A."/>
            <person name="Garrity G."/>
            <person name="Hugenholtz P."/>
            <person name="Kyrpides N.C."/>
        </authorList>
    </citation>
    <scope>NUCLEOTIDE SEQUENCE [LARGE SCALE GENOMIC DNA]</scope>
    <source>
        <strain evidence="11 12">CGMCC 1.6858</strain>
    </source>
</reference>
<keyword evidence="12" id="KW-1185">Reference proteome</keyword>
<keyword evidence="6" id="KW-0862">Zinc</keyword>
<dbReference type="InterPro" id="IPR008753">
    <property type="entry name" value="Peptidase_M13_N"/>
</dbReference>
<evidence type="ECO:0000256" key="7">
    <source>
        <dbReference type="ARBA" id="ARBA00023049"/>
    </source>
</evidence>
<dbReference type="RefSeq" id="WP_145140906.1">
    <property type="nucleotide sequence ID" value="NZ_VLKY01000005.1"/>
</dbReference>
<dbReference type="InterPro" id="IPR042089">
    <property type="entry name" value="Peptidase_M13_dom_2"/>
</dbReference>
<evidence type="ECO:0000256" key="6">
    <source>
        <dbReference type="ARBA" id="ARBA00022833"/>
    </source>
</evidence>
<dbReference type="EMBL" id="VLKY01000005">
    <property type="protein sequence ID" value="TWI54956.1"/>
    <property type="molecule type" value="Genomic_DNA"/>
</dbReference>
<feature type="domain" description="Peptidase M13 N-terminal" evidence="10">
    <location>
        <begin position="48"/>
        <end position="425"/>
    </location>
</feature>
<evidence type="ECO:0000256" key="1">
    <source>
        <dbReference type="ARBA" id="ARBA00001947"/>
    </source>
</evidence>
<evidence type="ECO:0000259" key="10">
    <source>
        <dbReference type="Pfam" id="PF05649"/>
    </source>
</evidence>
<dbReference type="GO" id="GO:0005886">
    <property type="term" value="C:plasma membrane"/>
    <property type="evidence" value="ECO:0007669"/>
    <property type="project" value="TreeGrafter"/>
</dbReference>
<dbReference type="GO" id="GO:0046872">
    <property type="term" value="F:metal ion binding"/>
    <property type="evidence" value="ECO:0007669"/>
    <property type="project" value="UniProtKB-KW"/>
</dbReference>
<dbReference type="InterPro" id="IPR018497">
    <property type="entry name" value="Peptidase_M13_C"/>
</dbReference>
<comment type="caution">
    <text evidence="11">The sequence shown here is derived from an EMBL/GenBank/DDBJ whole genome shotgun (WGS) entry which is preliminary data.</text>
</comment>
<feature type="signal peptide" evidence="8">
    <location>
        <begin position="1"/>
        <end position="18"/>
    </location>
</feature>
<evidence type="ECO:0000313" key="11">
    <source>
        <dbReference type="EMBL" id="TWI54956.1"/>
    </source>
</evidence>
<gene>
    <name evidence="11" type="ORF">IQ22_01863</name>
</gene>
<dbReference type="PRINTS" id="PR00786">
    <property type="entry name" value="NEPRILYSIN"/>
</dbReference>
<evidence type="ECO:0000256" key="2">
    <source>
        <dbReference type="ARBA" id="ARBA00007357"/>
    </source>
</evidence>